<dbReference type="OrthoDB" id="7054537at2"/>
<keyword evidence="2" id="KW-1185">Reference proteome</keyword>
<accession>W4Q8D5</accession>
<dbReference type="Proteomes" id="UP000018890">
    <property type="component" value="Unassembled WGS sequence"/>
</dbReference>
<reference evidence="1" key="1">
    <citation type="journal article" date="2014" name="Genome Announc.">
        <title>Draft Genome Sequences of Three Alkaliphilic Bacillus Strains, Bacillus wakoensis JCM 9140T, Bacillus akibai JCM 9157T, and Bacillus hemicellulosilyticus JCM 9152T.</title>
        <authorList>
            <person name="Yuki M."/>
            <person name="Oshima K."/>
            <person name="Suda W."/>
            <person name="Oshida Y."/>
            <person name="Kitamura K."/>
            <person name="Iida T."/>
            <person name="Hattori M."/>
            <person name="Ohkuma M."/>
        </authorList>
    </citation>
    <scope>NUCLEOTIDE SEQUENCE [LARGE SCALE GENOMIC DNA]</scope>
    <source>
        <strain evidence="1">JCM 9140</strain>
    </source>
</reference>
<comment type="caution">
    <text evidence="1">The sequence shown here is derived from an EMBL/GenBank/DDBJ whole genome shotgun (WGS) entry which is preliminary data.</text>
</comment>
<organism evidence="1 2">
    <name type="scientific">Halalkalibacter wakoensis JCM 9140</name>
    <dbReference type="NCBI Taxonomy" id="1236970"/>
    <lineage>
        <taxon>Bacteria</taxon>
        <taxon>Bacillati</taxon>
        <taxon>Bacillota</taxon>
        <taxon>Bacilli</taxon>
        <taxon>Bacillales</taxon>
        <taxon>Bacillaceae</taxon>
        <taxon>Halalkalibacter</taxon>
    </lineage>
</organism>
<protein>
    <submittedName>
        <fullName evidence="1">Amidase</fullName>
    </submittedName>
</protein>
<sequence length="196" mass="23160">MVYQTGELEAKLQWLKEYQKSAEQESQFKGLLLDVEPYLLDEWDKDQMTLLNGYVTIMDEASRFAKEHELPFEMAIPFWFHELEKDGQPLLPFLTPLVDTFVIMSYRTELEGENGLHALVSPFFQQLPGNIVLTLETETLEGEERAISFAEKDYQQLNDFIRKLNNHYEQYESFQGVSVHHLDSWMKLMQQNEENR</sequence>
<evidence type="ECO:0000313" key="1">
    <source>
        <dbReference type="EMBL" id="GAE28331.1"/>
    </source>
</evidence>
<evidence type="ECO:0000313" key="2">
    <source>
        <dbReference type="Proteomes" id="UP000018890"/>
    </source>
</evidence>
<dbReference type="AlphaFoldDB" id="W4Q8D5"/>
<name>W4Q8D5_9BACI</name>
<dbReference type="RefSeq" id="WP_156314942.1">
    <property type="nucleotide sequence ID" value="NZ_BAUT01000097.1"/>
</dbReference>
<proteinExistence type="predicted"/>
<dbReference type="EMBL" id="BAUT01000097">
    <property type="protein sequence ID" value="GAE28331.1"/>
    <property type="molecule type" value="Genomic_DNA"/>
</dbReference>
<dbReference type="STRING" id="1236970.JCM9140_4548"/>
<gene>
    <name evidence="1" type="ORF">JCM9140_4548</name>
</gene>